<dbReference type="Gene3D" id="3.40.630.30">
    <property type="match status" value="1"/>
</dbReference>
<dbReference type="RefSeq" id="WP_305112102.1">
    <property type="nucleotide sequence ID" value="NZ_BAAAII010000016.1"/>
</dbReference>
<dbReference type="InterPro" id="IPR000182">
    <property type="entry name" value="GNAT_dom"/>
</dbReference>
<gene>
    <name evidence="2" type="ORF">Q7X28_16300</name>
</gene>
<evidence type="ECO:0000313" key="2">
    <source>
        <dbReference type="EMBL" id="MDP0399488.1"/>
    </source>
</evidence>
<dbReference type="Proteomes" id="UP001178281">
    <property type="component" value="Unassembled WGS sequence"/>
</dbReference>
<proteinExistence type="predicted"/>
<dbReference type="InterPro" id="IPR016181">
    <property type="entry name" value="Acyl_CoA_acyltransferase"/>
</dbReference>
<evidence type="ECO:0000259" key="1">
    <source>
        <dbReference type="Pfam" id="PF13508"/>
    </source>
</evidence>
<accession>A0AA90SMQ3</accession>
<name>A0AA90SMQ3_9ACTN</name>
<protein>
    <submittedName>
        <fullName evidence="2">GNAT family N-acetyltransferase</fullName>
    </submittedName>
</protein>
<comment type="caution">
    <text evidence="2">The sequence shown here is derived from an EMBL/GenBank/DDBJ whole genome shotgun (WGS) entry which is preliminary data.</text>
</comment>
<feature type="domain" description="N-acetyltransferase" evidence="1">
    <location>
        <begin position="115"/>
        <end position="175"/>
    </location>
</feature>
<dbReference type="GO" id="GO:0016747">
    <property type="term" value="F:acyltransferase activity, transferring groups other than amino-acyl groups"/>
    <property type="evidence" value="ECO:0007669"/>
    <property type="project" value="InterPro"/>
</dbReference>
<evidence type="ECO:0000313" key="3">
    <source>
        <dbReference type="Proteomes" id="UP001178281"/>
    </source>
</evidence>
<dbReference type="SUPFAM" id="SSF55729">
    <property type="entry name" value="Acyl-CoA N-acyltransferases (Nat)"/>
    <property type="match status" value="1"/>
</dbReference>
<dbReference type="EMBL" id="JAUTIX010000006">
    <property type="protein sequence ID" value="MDP0399488.1"/>
    <property type="molecule type" value="Genomic_DNA"/>
</dbReference>
<dbReference type="Pfam" id="PF13508">
    <property type="entry name" value="Acetyltransf_7"/>
    <property type="match status" value="1"/>
</dbReference>
<sequence length="201" mass="21854">MTAVTPPAPRILELSPQDATLWMPAALQIYVAAMAYPAGTEAHRFPTWREHLARPGYSAFGAVQALPTPDGTLVDHLVGIAYGYSGGGDQWWNRQLRLGLTRRGTAPTAIEAIAGDYFELTELHVHPTAQGHGVGGGLLAALLAGRPEARVLLSTPEVAGEANRAWRLYRRTGFIDVLRDFRFAGDPRPFAVLGRDLPYSR</sequence>
<keyword evidence="3" id="KW-1185">Reference proteome</keyword>
<organism evidence="2 3">
    <name type="scientific">Tsukamurella strandjordii</name>
    <dbReference type="NCBI Taxonomy" id="147577"/>
    <lineage>
        <taxon>Bacteria</taxon>
        <taxon>Bacillati</taxon>
        <taxon>Actinomycetota</taxon>
        <taxon>Actinomycetes</taxon>
        <taxon>Mycobacteriales</taxon>
        <taxon>Tsukamurellaceae</taxon>
        <taxon>Tsukamurella</taxon>
    </lineage>
</organism>
<reference evidence="2" key="1">
    <citation type="submission" date="2023-08" db="EMBL/GenBank/DDBJ databases">
        <title>The draft genome of Tsukamurella strandjordii strain 050030.</title>
        <authorList>
            <person name="Zhao F."/>
            <person name="Feng Y."/>
            <person name="Zong Z."/>
        </authorList>
    </citation>
    <scope>NUCLEOTIDE SEQUENCE</scope>
    <source>
        <strain evidence="2">050030</strain>
    </source>
</reference>
<dbReference type="AlphaFoldDB" id="A0AA90SMQ3"/>